<dbReference type="InterPro" id="IPR043129">
    <property type="entry name" value="ATPase_NBD"/>
</dbReference>
<sequence>MTDSPTLDLVADVGGTNTRVALARAGAVETGDIRRYANRDFPGLAAVLAQALAEAGAPRIGTLCVAVAGPVRAGRAHLTNLDWAITPEDLRAATGAGRIEILNDLQAQGHALDVLPPARTRPLIAAPAEPHGTRLVIGIGTGFNAALVLPTPAGPVVAASEAGQMALALRDADDLRLARHVALAGGAVVEDALSGRGILKLHAFARAEDGLPPDPRPAPEIVAAINAGESLKTGALFARFLGRAAGDLALVHLPFGGIWLCGGLARAMAPSLLRDGFDRAFADKGRFSALMADFPVSVIEDDYAALWGCARLAARPVPIGA</sequence>
<dbReference type="Gene3D" id="3.40.367.20">
    <property type="match status" value="1"/>
</dbReference>
<dbReference type="GO" id="GO:0006096">
    <property type="term" value="P:glycolytic process"/>
    <property type="evidence" value="ECO:0007669"/>
    <property type="project" value="InterPro"/>
</dbReference>
<dbReference type="EMBL" id="FTOM01000003">
    <property type="protein sequence ID" value="SIS74017.1"/>
    <property type="molecule type" value="Genomic_DNA"/>
</dbReference>
<dbReference type="Gene3D" id="3.30.420.40">
    <property type="match status" value="1"/>
</dbReference>
<dbReference type="GO" id="GO:0005524">
    <property type="term" value="F:ATP binding"/>
    <property type="evidence" value="ECO:0007669"/>
    <property type="project" value="InterPro"/>
</dbReference>
<protein>
    <submittedName>
        <fullName evidence="4">Glucokinase</fullName>
    </submittedName>
</protein>
<dbReference type="RefSeq" id="WP_076365187.1">
    <property type="nucleotide sequence ID" value="NZ_FTOM01000003.1"/>
</dbReference>
<gene>
    <name evidence="4" type="ORF">SAMN05421795_103130</name>
</gene>
<name>A0A1N7LJN7_9RHOB</name>
<evidence type="ECO:0000256" key="1">
    <source>
        <dbReference type="ARBA" id="ARBA00022679"/>
    </source>
</evidence>
<dbReference type="GO" id="GO:0005829">
    <property type="term" value="C:cytosol"/>
    <property type="evidence" value="ECO:0007669"/>
    <property type="project" value="TreeGrafter"/>
</dbReference>
<dbReference type="GO" id="GO:0004340">
    <property type="term" value="F:glucokinase activity"/>
    <property type="evidence" value="ECO:0007669"/>
    <property type="project" value="InterPro"/>
</dbReference>
<proteinExistence type="inferred from homology"/>
<keyword evidence="1" id="KW-0808">Transferase</keyword>
<evidence type="ECO:0000256" key="2">
    <source>
        <dbReference type="ARBA" id="ARBA00022777"/>
    </source>
</evidence>
<dbReference type="InterPro" id="IPR003836">
    <property type="entry name" value="Glucokinase"/>
</dbReference>
<dbReference type="Pfam" id="PF02685">
    <property type="entry name" value="Glucokinase"/>
    <property type="match status" value="1"/>
</dbReference>
<keyword evidence="2 4" id="KW-0418">Kinase</keyword>
<evidence type="ECO:0000313" key="5">
    <source>
        <dbReference type="Proteomes" id="UP000186098"/>
    </source>
</evidence>
<dbReference type="Proteomes" id="UP000186098">
    <property type="component" value="Unassembled WGS sequence"/>
</dbReference>
<dbReference type="AlphaFoldDB" id="A0A1N7LJN7"/>
<evidence type="ECO:0000313" key="4">
    <source>
        <dbReference type="EMBL" id="SIS74017.1"/>
    </source>
</evidence>
<evidence type="ECO:0000256" key="3">
    <source>
        <dbReference type="RuleBase" id="RU004046"/>
    </source>
</evidence>
<dbReference type="PANTHER" id="PTHR47690:SF1">
    <property type="entry name" value="GLUCOKINASE"/>
    <property type="match status" value="1"/>
</dbReference>
<dbReference type="STRING" id="407234.SAMN05421795_103130"/>
<organism evidence="4 5">
    <name type="scientific">Phaeovulum vinaykumarii</name>
    <dbReference type="NCBI Taxonomy" id="407234"/>
    <lineage>
        <taxon>Bacteria</taxon>
        <taxon>Pseudomonadati</taxon>
        <taxon>Pseudomonadota</taxon>
        <taxon>Alphaproteobacteria</taxon>
        <taxon>Rhodobacterales</taxon>
        <taxon>Paracoccaceae</taxon>
        <taxon>Phaeovulum</taxon>
    </lineage>
</organism>
<keyword evidence="5" id="KW-1185">Reference proteome</keyword>
<accession>A0A1N7LJN7</accession>
<dbReference type="SUPFAM" id="SSF53067">
    <property type="entry name" value="Actin-like ATPase domain"/>
    <property type="match status" value="1"/>
</dbReference>
<dbReference type="OrthoDB" id="9800595at2"/>
<comment type="similarity">
    <text evidence="3">Belongs to the bacterial glucokinase family.</text>
</comment>
<dbReference type="CDD" id="cd24008">
    <property type="entry name" value="ASKHA_NBD_GLK"/>
    <property type="match status" value="1"/>
</dbReference>
<dbReference type="GO" id="GO:0005536">
    <property type="term" value="F:D-glucose binding"/>
    <property type="evidence" value="ECO:0007669"/>
    <property type="project" value="InterPro"/>
</dbReference>
<dbReference type="PANTHER" id="PTHR47690">
    <property type="entry name" value="GLUCOKINASE"/>
    <property type="match status" value="1"/>
</dbReference>
<reference evidence="5" key="1">
    <citation type="submission" date="2017-01" db="EMBL/GenBank/DDBJ databases">
        <authorList>
            <person name="Varghese N."/>
            <person name="Submissions S."/>
        </authorList>
    </citation>
    <scope>NUCLEOTIDE SEQUENCE [LARGE SCALE GENOMIC DNA]</scope>
    <source>
        <strain evidence="5">DSM 18714</strain>
    </source>
</reference>
<dbReference type="InterPro" id="IPR050201">
    <property type="entry name" value="Bacterial_glucokinase"/>
</dbReference>